<reference evidence="13" key="1">
    <citation type="journal article" date="2019" name="Int. J. Syst. Evol. Microbiol.">
        <title>The Global Catalogue of Microorganisms (GCM) 10K type strain sequencing project: providing services to taxonomists for standard genome sequencing and annotation.</title>
        <authorList>
            <consortium name="The Broad Institute Genomics Platform"/>
            <consortium name="The Broad Institute Genome Sequencing Center for Infectious Disease"/>
            <person name="Wu L."/>
            <person name="Ma J."/>
        </authorList>
    </citation>
    <scope>NUCLEOTIDE SEQUENCE [LARGE SCALE GENOMIC DNA]</scope>
    <source>
        <strain evidence="13">JCM 17329</strain>
    </source>
</reference>
<keyword evidence="5 9" id="KW-0819">tRNA processing</keyword>
<comment type="caution">
    <text evidence="12">The sequence shown here is derived from an EMBL/GenBank/DDBJ whole genome shotgun (WGS) entry which is preliminary data.</text>
</comment>
<feature type="binding site" evidence="9">
    <location>
        <begin position="199"/>
        <end position="201"/>
    </location>
    <ligand>
        <name>FMN</name>
        <dbReference type="ChEBI" id="CHEBI:58210"/>
    </ligand>
</feature>
<feature type="site" description="Interacts with tRNA; defines subfamily-specific binding signature" evidence="9">
    <location>
        <position position="271"/>
    </location>
</feature>
<feature type="domain" description="DUS-like FMN-binding" evidence="11">
    <location>
        <begin position="4"/>
        <end position="289"/>
    </location>
</feature>
<protein>
    <recommendedName>
        <fullName evidence="9">tRNA-dihydrouridine(16) synthase</fullName>
        <ecNumber evidence="9">1.3.1.-</ecNumber>
    </recommendedName>
    <alternativeName>
        <fullName evidence="9">U16-specific dihydrouridine synthase</fullName>
        <shortName evidence="9">U16-specific Dus</shortName>
    </alternativeName>
    <alternativeName>
        <fullName evidence="9">tRNA-dihydrouridine synthase C</fullName>
    </alternativeName>
</protein>
<accession>A0ABP7EP59</accession>
<keyword evidence="4 9" id="KW-0288">FMN</keyword>
<gene>
    <name evidence="9" type="primary">dusC</name>
    <name evidence="12" type="ORF">GCM10022421_31380</name>
</gene>
<dbReference type="RefSeq" id="WP_344965709.1">
    <property type="nucleotide sequence ID" value="NZ_BAABDS010000046.1"/>
</dbReference>
<feature type="active site" description="Proton donor" evidence="9">
    <location>
        <position position="98"/>
    </location>
</feature>
<comment type="function">
    <text evidence="9">Catalyzes the synthesis of 5,6-dihydrouridine (D), a modified base found in the D-loop of most tRNAs, via the reduction of the C5-C6 double bond in target uridines. Specifically modifies U16 in tRNAs.</text>
</comment>
<evidence type="ECO:0000256" key="4">
    <source>
        <dbReference type="ARBA" id="ARBA00022643"/>
    </source>
</evidence>
<dbReference type="InterPro" id="IPR035587">
    <property type="entry name" value="DUS-like_FMN-bd"/>
</dbReference>
<evidence type="ECO:0000259" key="11">
    <source>
        <dbReference type="Pfam" id="PF01207"/>
    </source>
</evidence>
<comment type="catalytic activity">
    <reaction evidence="9">
        <text>5,6-dihydrouridine(16) in tRNA + NADP(+) = uridine(16) in tRNA + NADPH + H(+)</text>
        <dbReference type="Rhea" id="RHEA:53376"/>
        <dbReference type="Rhea" id="RHEA-COMP:13543"/>
        <dbReference type="Rhea" id="RHEA-COMP:13544"/>
        <dbReference type="ChEBI" id="CHEBI:15378"/>
        <dbReference type="ChEBI" id="CHEBI:57783"/>
        <dbReference type="ChEBI" id="CHEBI:58349"/>
        <dbReference type="ChEBI" id="CHEBI:65315"/>
        <dbReference type="ChEBI" id="CHEBI:74443"/>
    </reaction>
</comment>
<keyword evidence="2 9" id="KW-0820">tRNA-binding</keyword>
<sequence length="316" mass="35183">MRLILAPMEGVLDHLMRDLLTRINPFDLCVTEFVRVVDMRLPPRVFYRLCPELHHGCRTPSGTPVRIQLLGQEPDWLAENADQACRLGAEGIDLNFGCPAKTVNKHRGGAALLGDSEQLYHIARAVRAAVPAQLPVTAKIRLGLAERDSYLENSQALAEGGISELAVHARSKQDGYRPPAYWPLVAEIKQALSIPVVVNGEIWNAEQAKLAQQQSGCNDIMLGRGALALPNLAATIKNGTAPMSWEKVIALLLNYSSLEVEGNKAVYYPNRIKQWLSYLKLYYPQAQDLFRDIRTLKHTDDIRLKLEEVTLPTISC</sequence>
<evidence type="ECO:0000256" key="3">
    <source>
        <dbReference type="ARBA" id="ARBA00022630"/>
    </source>
</evidence>
<feature type="site" description="Interacts with tRNA" evidence="9">
    <location>
        <position position="95"/>
    </location>
</feature>
<dbReference type="EMBL" id="BAABDS010000046">
    <property type="protein sequence ID" value="GAA3720783.1"/>
    <property type="molecule type" value="Genomic_DNA"/>
</dbReference>
<dbReference type="PROSITE" id="PS01136">
    <property type="entry name" value="UPF0034"/>
    <property type="match status" value="1"/>
</dbReference>
<evidence type="ECO:0000256" key="10">
    <source>
        <dbReference type="PIRNR" id="PIRNR006621"/>
    </source>
</evidence>
<comment type="similarity">
    <text evidence="9">Belongs to the Dus family. DusC subfamily.</text>
</comment>
<keyword evidence="8 9" id="KW-0560">Oxidoreductase</keyword>
<dbReference type="InterPro" id="IPR013785">
    <property type="entry name" value="Aldolase_TIM"/>
</dbReference>
<evidence type="ECO:0000256" key="5">
    <source>
        <dbReference type="ARBA" id="ARBA00022694"/>
    </source>
</evidence>
<feature type="binding site" evidence="9">
    <location>
        <begin position="223"/>
        <end position="224"/>
    </location>
    <ligand>
        <name>FMN</name>
        <dbReference type="ChEBI" id="CHEBI:58210"/>
    </ligand>
</feature>
<feature type="site" description="Interacts with tRNA; defines subfamily-specific binding signature" evidence="9">
    <location>
        <position position="273"/>
    </location>
</feature>
<feature type="binding site" evidence="9">
    <location>
        <position position="139"/>
    </location>
    <ligand>
        <name>FMN</name>
        <dbReference type="ChEBI" id="CHEBI:58210"/>
    </ligand>
</feature>
<comment type="cofactor">
    <cofactor evidence="1 9 10">
        <name>FMN</name>
        <dbReference type="ChEBI" id="CHEBI:58210"/>
    </cofactor>
</comment>
<feature type="site" description="Interacts with tRNA" evidence="9">
    <location>
        <position position="176"/>
    </location>
</feature>
<evidence type="ECO:0000256" key="8">
    <source>
        <dbReference type="ARBA" id="ARBA00023002"/>
    </source>
</evidence>
<dbReference type="Gene3D" id="3.20.20.70">
    <property type="entry name" value="Aldolase class I"/>
    <property type="match status" value="1"/>
</dbReference>
<evidence type="ECO:0000256" key="7">
    <source>
        <dbReference type="ARBA" id="ARBA00022884"/>
    </source>
</evidence>
<feature type="site" description="Interacts with tRNA; defines subfamily-specific binding signature" evidence="9">
    <location>
        <position position="294"/>
    </location>
</feature>
<dbReference type="InterPro" id="IPR018517">
    <property type="entry name" value="tRNA_hU_synthase_CS"/>
</dbReference>
<keyword evidence="3 9" id="KW-0285">Flavoprotein</keyword>
<dbReference type="SUPFAM" id="SSF51395">
    <property type="entry name" value="FMN-linked oxidoreductases"/>
    <property type="match status" value="1"/>
</dbReference>
<feature type="site" description="Interacts with tRNA; defines subfamily-specific binding signature" evidence="9">
    <location>
        <position position="35"/>
    </location>
</feature>
<organism evidence="12 13">
    <name type="scientific">Oceanisphaera sediminis</name>
    <dbReference type="NCBI Taxonomy" id="981381"/>
    <lineage>
        <taxon>Bacteria</taxon>
        <taxon>Pseudomonadati</taxon>
        <taxon>Pseudomonadota</taxon>
        <taxon>Gammaproteobacteria</taxon>
        <taxon>Aeromonadales</taxon>
        <taxon>Aeromonadaceae</taxon>
        <taxon>Oceanisphaera</taxon>
    </lineage>
</organism>
<keyword evidence="13" id="KW-1185">Reference proteome</keyword>
<keyword evidence="6 9" id="KW-0521">NADP</keyword>
<dbReference type="PANTHER" id="PTHR11082:SF26">
    <property type="entry name" value="TRNA-DIHYDROURIDINE(16) SYNTHASE"/>
    <property type="match status" value="1"/>
</dbReference>
<comment type="similarity">
    <text evidence="10">Belongs to the dus family.</text>
</comment>
<keyword evidence="7 9" id="KW-0694">RNA-binding</keyword>
<dbReference type="Proteomes" id="UP001501479">
    <property type="component" value="Unassembled WGS sequence"/>
</dbReference>
<dbReference type="InterPro" id="IPR032886">
    <property type="entry name" value="DusC"/>
</dbReference>
<feature type="site" description="Interacts with tRNA" evidence="9">
    <location>
        <position position="278"/>
    </location>
</feature>
<dbReference type="CDD" id="cd02801">
    <property type="entry name" value="DUS_like_FMN"/>
    <property type="match status" value="1"/>
</dbReference>
<dbReference type="Gene3D" id="1.20.225.30">
    <property type="entry name" value="Dihydrouridine synthase, C-terminal recognition domain"/>
    <property type="match status" value="1"/>
</dbReference>
<evidence type="ECO:0000256" key="2">
    <source>
        <dbReference type="ARBA" id="ARBA00022555"/>
    </source>
</evidence>
<name>A0ABP7EP59_9GAMM</name>
<comment type="catalytic activity">
    <reaction evidence="9">
        <text>5,6-dihydrouridine(16) in tRNA + NAD(+) = uridine(16) in tRNA + NADH + H(+)</text>
        <dbReference type="Rhea" id="RHEA:53380"/>
        <dbReference type="Rhea" id="RHEA-COMP:13543"/>
        <dbReference type="Rhea" id="RHEA-COMP:13544"/>
        <dbReference type="ChEBI" id="CHEBI:15378"/>
        <dbReference type="ChEBI" id="CHEBI:57540"/>
        <dbReference type="ChEBI" id="CHEBI:57945"/>
        <dbReference type="ChEBI" id="CHEBI:65315"/>
        <dbReference type="ChEBI" id="CHEBI:74443"/>
    </reaction>
</comment>
<dbReference type="PIRSF" id="PIRSF006621">
    <property type="entry name" value="Dus"/>
    <property type="match status" value="1"/>
</dbReference>
<dbReference type="HAMAP" id="MF_02043">
    <property type="entry name" value="DusC_subfam"/>
    <property type="match status" value="1"/>
</dbReference>
<dbReference type="InterPro" id="IPR042270">
    <property type="entry name" value="DusC_C"/>
</dbReference>
<dbReference type="PANTHER" id="PTHR11082">
    <property type="entry name" value="TRNA-DIHYDROURIDINE SYNTHASE"/>
    <property type="match status" value="1"/>
</dbReference>
<dbReference type="Pfam" id="PF01207">
    <property type="entry name" value="Dus"/>
    <property type="match status" value="1"/>
</dbReference>
<dbReference type="EC" id="1.3.1.-" evidence="9"/>
<evidence type="ECO:0000256" key="1">
    <source>
        <dbReference type="ARBA" id="ARBA00001917"/>
    </source>
</evidence>
<evidence type="ECO:0000313" key="12">
    <source>
        <dbReference type="EMBL" id="GAA3720783.1"/>
    </source>
</evidence>
<feature type="binding site" evidence="9">
    <location>
        <position position="68"/>
    </location>
    <ligand>
        <name>FMN</name>
        <dbReference type="ChEBI" id="CHEBI:58210"/>
    </ligand>
</feature>
<evidence type="ECO:0000256" key="6">
    <source>
        <dbReference type="ARBA" id="ARBA00022857"/>
    </source>
</evidence>
<dbReference type="InterPro" id="IPR001269">
    <property type="entry name" value="DUS_fam"/>
</dbReference>
<evidence type="ECO:0000256" key="9">
    <source>
        <dbReference type="HAMAP-Rule" id="MF_02043"/>
    </source>
</evidence>
<evidence type="ECO:0000313" key="13">
    <source>
        <dbReference type="Proteomes" id="UP001501479"/>
    </source>
</evidence>
<proteinExistence type="inferred from homology"/>